<name>A0A0H2X9V2_XANC8</name>
<dbReference type="AlphaFoldDB" id="A0A0H2X9V2"/>
<reference evidence="2 3" key="1">
    <citation type="journal article" date="2005" name="Genome Res.">
        <title>Comparative and functional genomic analyses of the pathogenicity of phytopathogen Xanthomonas campestris pv. campestris.</title>
        <authorList>
            <person name="Qian W."/>
            <person name="Jia Y."/>
            <person name="Ren S.X."/>
            <person name="He Y.Q."/>
            <person name="Feng J.X."/>
            <person name="Lu L.F."/>
            <person name="Sun Q."/>
            <person name="Ying G."/>
            <person name="Tang D.J."/>
            <person name="Tang H."/>
            <person name="Wu W."/>
            <person name="Hao P."/>
            <person name="Wang L."/>
            <person name="Jiang B.L."/>
            <person name="Zeng S."/>
            <person name="Gu W.Y."/>
            <person name="Lu G."/>
            <person name="Rong L."/>
            <person name="Tian Y."/>
            <person name="Yao Z."/>
            <person name="Fu G."/>
            <person name="Chen B."/>
            <person name="Fang R."/>
            <person name="Qiang B."/>
            <person name="Chen Z."/>
            <person name="Zhao G.P."/>
            <person name="Tang J.L."/>
            <person name="He C."/>
        </authorList>
    </citation>
    <scope>NUCLEOTIDE SEQUENCE [LARGE SCALE GENOMIC DNA]</scope>
    <source>
        <strain evidence="2 3">8004</strain>
    </source>
</reference>
<dbReference type="EMBL" id="CP000050">
    <property type="protein sequence ID" value="AAY50235.1"/>
    <property type="molecule type" value="Genomic_DNA"/>
</dbReference>
<accession>A0A0H2X9V2</accession>
<gene>
    <name evidence="2" type="ordered locus">XC_3191</name>
</gene>
<dbReference type="Proteomes" id="UP000000420">
    <property type="component" value="Chromosome"/>
</dbReference>
<organism evidence="2 3">
    <name type="scientific">Xanthomonas campestris pv. campestris (strain 8004)</name>
    <dbReference type="NCBI Taxonomy" id="314565"/>
    <lineage>
        <taxon>Bacteria</taxon>
        <taxon>Pseudomonadati</taxon>
        <taxon>Pseudomonadota</taxon>
        <taxon>Gammaproteobacteria</taxon>
        <taxon>Lysobacterales</taxon>
        <taxon>Lysobacteraceae</taxon>
        <taxon>Xanthomonas</taxon>
    </lineage>
</organism>
<dbReference type="RefSeq" id="WP_011269964.1">
    <property type="nucleotide sequence ID" value="NC_007086.1"/>
</dbReference>
<proteinExistence type="predicted"/>
<feature type="region of interest" description="Disordered" evidence="1">
    <location>
        <begin position="157"/>
        <end position="177"/>
    </location>
</feature>
<evidence type="ECO:0000256" key="1">
    <source>
        <dbReference type="SAM" id="MobiDB-lite"/>
    </source>
</evidence>
<evidence type="ECO:0000313" key="3">
    <source>
        <dbReference type="Proteomes" id="UP000000420"/>
    </source>
</evidence>
<evidence type="ECO:0000313" key="2">
    <source>
        <dbReference type="EMBL" id="AAY50235.1"/>
    </source>
</evidence>
<dbReference type="KEGG" id="xcb:XC_3191"/>
<dbReference type="HOGENOM" id="CLU_088896_1_0_6"/>
<sequence>MASAFATDDNARQDGRTATWTMPMRAVSTDHFSVARAACSTARVIALVCMLTCATASARTIPEVRYPHIAAHAATVEGLVPTGWRVEQRLQGDLDRDGRTDIVLVLKMTDAANVLQVDERAPESLDTNPRLLIAALMDPAGGYRTVAQDHALIPRRVSTDQDDSLDESGTTGGGSVGINTAGTVTVTLSQFASMGSWQMGETSFHFRYQDGCLRLIGYERSTVQRNTGETNALSINYLTGRAWRTQGSVEHDGEPPEHWLRLPKQPAQCLEQVGDGLMFDPGVFVG</sequence>
<protein>
    <submittedName>
        <fullName evidence="2">Uncharacterized protein</fullName>
    </submittedName>
</protein>